<reference evidence="2 3" key="1">
    <citation type="journal article" date="2012" name="J. Bacteriol.">
        <title>Complete Genome Sequence of the Thermophilic, Piezophilic, Heterotrophic Bacterium Marinitoga piezophila KA3.</title>
        <authorList>
            <person name="Lucas S."/>
            <person name="Han J."/>
            <person name="Lapidus A."/>
            <person name="Cheng J.F."/>
            <person name="Goodwin L.A."/>
            <person name="Pitluck S."/>
            <person name="Peters L."/>
            <person name="Mikhailova N."/>
            <person name="Teshima H."/>
            <person name="Detter J.C."/>
            <person name="Han C."/>
            <person name="Tapia R."/>
            <person name="Land M."/>
            <person name="Hauser L."/>
            <person name="Kyrpides N.C."/>
            <person name="Ivanova N."/>
            <person name="Pagani I."/>
            <person name="Vannier P."/>
            <person name="Oger P."/>
            <person name="Bartlett D.H."/>
            <person name="Noll K.M."/>
            <person name="Woyke T."/>
            <person name="Jebbar M."/>
        </authorList>
    </citation>
    <scope>NUCLEOTIDE SEQUENCE [LARGE SCALE GENOMIC DNA]</scope>
    <source>
        <strain evidence="3">DSM 14283 / JCM 11233 / KA3</strain>
    </source>
</reference>
<evidence type="ECO:0000259" key="1">
    <source>
        <dbReference type="Pfam" id="PF00534"/>
    </source>
</evidence>
<dbReference type="HOGENOM" id="CLU_009583_0_0_0"/>
<dbReference type="KEGG" id="mpz:Marpi_1235"/>
<sequence>MKIVLVGNKKFNVYGGYEKVILTIFNYLKNNLDDFTFYFLISLSHNQKFEIIKDFSKFNIEKFSDYNSKYIYKFFYYSKLMKNFILNTEFLLNFNSTKLYFKKYHKEEPDIILVTNPFYINTIYKIRNEFFINTKIIYWDHGDLNFYVKRFEKDIFRRILLERILINNIKKADAHFAISTGIKNYIQSYDPYSKVYTIFNPSSVNNNRIIKKSKTPIFTYIGRLDDKVKNLSFMFKGLSLIKKKWKLKIIGTGPDERKLKKIAKKLKIDSKIEWYGFQKDPYSILENEGVSALLLTSKSEGLPMVLIEAISNGIPVISSNCKTGPEDIIINGVNGYLFEEGNLDDFVNLLSKVITDKIKIASRDKIKETAKKFSEELVCKNFLNILKDISNKNC</sequence>
<accession>H2J8F5</accession>
<keyword evidence="3" id="KW-1185">Reference proteome</keyword>
<dbReference type="GO" id="GO:0016757">
    <property type="term" value="F:glycosyltransferase activity"/>
    <property type="evidence" value="ECO:0007669"/>
    <property type="project" value="InterPro"/>
</dbReference>
<dbReference type="Pfam" id="PF00534">
    <property type="entry name" value="Glycos_transf_1"/>
    <property type="match status" value="1"/>
</dbReference>
<dbReference type="eggNOG" id="COG0438">
    <property type="taxonomic scope" value="Bacteria"/>
</dbReference>
<dbReference type="InterPro" id="IPR001296">
    <property type="entry name" value="Glyco_trans_1"/>
</dbReference>
<dbReference type="AlphaFoldDB" id="H2J8F5"/>
<organism evidence="2 3">
    <name type="scientific">Marinitoga piezophila (strain DSM 14283 / JCM 11233 / KA3)</name>
    <dbReference type="NCBI Taxonomy" id="443254"/>
    <lineage>
        <taxon>Bacteria</taxon>
        <taxon>Thermotogati</taxon>
        <taxon>Thermotogota</taxon>
        <taxon>Thermotogae</taxon>
        <taxon>Petrotogales</taxon>
        <taxon>Petrotogaceae</taxon>
        <taxon>Marinitoga</taxon>
    </lineage>
</organism>
<dbReference type="Proteomes" id="UP000007161">
    <property type="component" value="Chromosome"/>
</dbReference>
<name>H2J8F5_MARPK</name>
<dbReference type="SUPFAM" id="SSF53756">
    <property type="entry name" value="UDP-Glycosyltransferase/glycogen phosphorylase"/>
    <property type="match status" value="1"/>
</dbReference>
<evidence type="ECO:0000313" key="3">
    <source>
        <dbReference type="Proteomes" id="UP000007161"/>
    </source>
</evidence>
<proteinExistence type="predicted"/>
<dbReference type="OrthoDB" id="9806653at2"/>
<gene>
    <name evidence="2" type="ordered locus">Marpi_1235</name>
</gene>
<dbReference type="Gene3D" id="3.40.50.2000">
    <property type="entry name" value="Glycogen Phosphorylase B"/>
    <property type="match status" value="2"/>
</dbReference>
<dbReference type="PANTHER" id="PTHR12526">
    <property type="entry name" value="GLYCOSYLTRANSFERASE"/>
    <property type="match status" value="1"/>
</dbReference>
<keyword evidence="2" id="KW-0808">Transferase</keyword>
<dbReference type="EMBL" id="CP003257">
    <property type="protein sequence ID" value="AEX85639.1"/>
    <property type="molecule type" value="Genomic_DNA"/>
</dbReference>
<dbReference type="PANTHER" id="PTHR12526:SF630">
    <property type="entry name" value="GLYCOSYLTRANSFERASE"/>
    <property type="match status" value="1"/>
</dbReference>
<dbReference type="STRING" id="443254.Marpi_1235"/>
<protein>
    <submittedName>
        <fullName evidence="2">Glycosyltransferase</fullName>
    </submittedName>
</protein>
<dbReference type="RefSeq" id="WP_014296710.1">
    <property type="nucleotide sequence ID" value="NC_016751.1"/>
</dbReference>
<reference evidence="3" key="2">
    <citation type="submission" date="2012-01" db="EMBL/GenBank/DDBJ databases">
        <title>Complete sequence of chromosome of Marinitoga piezophila KA3.</title>
        <authorList>
            <person name="Lucas S."/>
            <person name="Han J."/>
            <person name="Lapidus A."/>
            <person name="Cheng J.-F."/>
            <person name="Goodwin L."/>
            <person name="Pitluck S."/>
            <person name="Peters L."/>
            <person name="Mikhailova N."/>
            <person name="Teshima H."/>
            <person name="Detter J.C."/>
            <person name="Han C."/>
            <person name="Tapia R."/>
            <person name="Land M."/>
            <person name="Hauser L."/>
            <person name="Kyrpides N."/>
            <person name="Ivanova N."/>
            <person name="Pagani I."/>
            <person name="Jebbar M."/>
            <person name="Vannier P."/>
            <person name="Oger P."/>
            <person name="Cario A."/>
            <person name="Bartlett D."/>
            <person name="Noll K.M."/>
            <person name="Woyke T."/>
        </authorList>
    </citation>
    <scope>NUCLEOTIDE SEQUENCE [LARGE SCALE GENOMIC DNA]</scope>
    <source>
        <strain evidence="3">DSM 14283 / JCM 11233 / KA3</strain>
    </source>
</reference>
<feature type="domain" description="Glycosyl transferase family 1" evidence="1">
    <location>
        <begin position="210"/>
        <end position="372"/>
    </location>
</feature>
<evidence type="ECO:0000313" key="2">
    <source>
        <dbReference type="EMBL" id="AEX85639.1"/>
    </source>
</evidence>